<reference evidence="5" key="1">
    <citation type="submission" date="2016-10" db="EMBL/GenBank/DDBJ databases">
        <authorList>
            <person name="Varghese N."/>
            <person name="Submissions S."/>
        </authorList>
    </citation>
    <scope>NUCLEOTIDE SEQUENCE [LARGE SCALE GENOMIC DNA]</scope>
    <source>
        <strain evidence="5">DSM 24740</strain>
    </source>
</reference>
<dbReference type="InterPro" id="IPR002509">
    <property type="entry name" value="NODB_dom"/>
</dbReference>
<evidence type="ECO:0000313" key="4">
    <source>
        <dbReference type="EMBL" id="SEP91010.1"/>
    </source>
</evidence>
<dbReference type="STRING" id="478744.SAMN05444359_103218"/>
<dbReference type="GO" id="GO:0016810">
    <property type="term" value="F:hydrolase activity, acting on carbon-nitrogen (but not peptide) bonds"/>
    <property type="evidence" value="ECO:0007669"/>
    <property type="project" value="InterPro"/>
</dbReference>
<dbReference type="PANTHER" id="PTHR10587:SF133">
    <property type="entry name" value="CHITIN DEACETYLASE 1-RELATED"/>
    <property type="match status" value="1"/>
</dbReference>
<evidence type="ECO:0000256" key="2">
    <source>
        <dbReference type="ARBA" id="ARBA00022801"/>
    </source>
</evidence>
<dbReference type="OrthoDB" id="9812065at2"/>
<dbReference type="InterPro" id="IPR011330">
    <property type="entry name" value="Glyco_hydro/deAcase_b/a-brl"/>
</dbReference>
<dbReference type="Pfam" id="PF01522">
    <property type="entry name" value="Polysacc_deac_1"/>
    <property type="match status" value="1"/>
</dbReference>
<accession>A0A1H9BPV2</accession>
<dbReference type="PROSITE" id="PS51677">
    <property type="entry name" value="NODB"/>
    <property type="match status" value="1"/>
</dbReference>
<sequence length="228" mass="26026">MYLVKTPRVIQKLFPSFHWNVESTEDSVIYFTFDDGPIPQLTPWVLEQLEAFNAKATFFCVGNNARRYPELMAQTIAAGHTVGNHTMHHLDGWKSDNVPYFHDVRHCAVQVKSELFRPPYGRLKPSQAQFLTRHYQVVMWDVLSGDFDPELTAEDCYQNVVRNARNGSIVVFHDSLKAEENVRNILPRLLSHYAALGYRFEALTPELLAASAKQKETSGLATRLRTAS</sequence>
<evidence type="ECO:0000256" key="1">
    <source>
        <dbReference type="ARBA" id="ARBA00022723"/>
    </source>
</evidence>
<dbReference type="InParanoid" id="A0A1H9BPV2"/>
<name>A0A1H9BPV2_9BACT</name>
<dbReference type="Gene3D" id="3.20.20.370">
    <property type="entry name" value="Glycoside hydrolase/deacetylase"/>
    <property type="match status" value="1"/>
</dbReference>
<dbReference type="Proteomes" id="UP000199021">
    <property type="component" value="Unassembled WGS sequence"/>
</dbReference>
<dbReference type="InterPro" id="IPR050248">
    <property type="entry name" value="Polysacc_deacetylase_ArnD"/>
</dbReference>
<dbReference type="GO" id="GO:0016020">
    <property type="term" value="C:membrane"/>
    <property type="evidence" value="ECO:0007669"/>
    <property type="project" value="TreeGrafter"/>
</dbReference>
<feature type="domain" description="NodB homology" evidence="3">
    <location>
        <begin position="27"/>
        <end position="201"/>
    </location>
</feature>
<dbReference type="PANTHER" id="PTHR10587">
    <property type="entry name" value="GLYCOSYL TRANSFERASE-RELATED"/>
    <property type="match status" value="1"/>
</dbReference>
<dbReference type="RefSeq" id="WP_090165740.1">
    <property type="nucleotide sequence ID" value="NZ_FOFB01000003.1"/>
</dbReference>
<dbReference type="FunCoup" id="A0A1H9BPV2">
    <property type="interactions" value="64"/>
</dbReference>
<keyword evidence="1" id="KW-0479">Metal-binding</keyword>
<keyword evidence="2" id="KW-0378">Hydrolase</keyword>
<dbReference type="AlphaFoldDB" id="A0A1H9BPV2"/>
<organism evidence="4 5">
    <name type="scientific">Neolewinella agarilytica</name>
    <dbReference type="NCBI Taxonomy" id="478744"/>
    <lineage>
        <taxon>Bacteria</taxon>
        <taxon>Pseudomonadati</taxon>
        <taxon>Bacteroidota</taxon>
        <taxon>Saprospiria</taxon>
        <taxon>Saprospirales</taxon>
        <taxon>Lewinellaceae</taxon>
        <taxon>Neolewinella</taxon>
    </lineage>
</organism>
<gene>
    <name evidence="4" type="ORF">SAMN05444359_103218</name>
</gene>
<dbReference type="SUPFAM" id="SSF88713">
    <property type="entry name" value="Glycoside hydrolase/deacetylase"/>
    <property type="match status" value="1"/>
</dbReference>
<evidence type="ECO:0000259" key="3">
    <source>
        <dbReference type="PROSITE" id="PS51677"/>
    </source>
</evidence>
<dbReference type="EMBL" id="FOFB01000003">
    <property type="protein sequence ID" value="SEP91010.1"/>
    <property type="molecule type" value="Genomic_DNA"/>
</dbReference>
<dbReference type="GO" id="GO:0005975">
    <property type="term" value="P:carbohydrate metabolic process"/>
    <property type="evidence" value="ECO:0007669"/>
    <property type="project" value="InterPro"/>
</dbReference>
<proteinExistence type="predicted"/>
<protein>
    <submittedName>
        <fullName evidence="4">Peptidoglycan/xylan/chitin deacetylase, PgdA/CDA1 family</fullName>
    </submittedName>
</protein>
<keyword evidence="5" id="KW-1185">Reference proteome</keyword>
<evidence type="ECO:0000313" key="5">
    <source>
        <dbReference type="Proteomes" id="UP000199021"/>
    </source>
</evidence>
<dbReference type="GO" id="GO:0046872">
    <property type="term" value="F:metal ion binding"/>
    <property type="evidence" value="ECO:0007669"/>
    <property type="project" value="UniProtKB-KW"/>
</dbReference>